<dbReference type="SMART" id="SM00642">
    <property type="entry name" value="Aamy"/>
    <property type="match status" value="1"/>
</dbReference>
<reference evidence="3 4" key="1">
    <citation type="submission" date="2023-01" db="EMBL/GenBank/DDBJ databases">
        <title>Psychrosphaera sp. nov., isolated from marine algae.</title>
        <authorList>
            <person name="Bayburt H."/>
            <person name="Choi B.J."/>
            <person name="Kim J.M."/>
            <person name="Choi D.G."/>
            <person name="Jeon C.O."/>
        </authorList>
    </citation>
    <scope>NUCLEOTIDE SEQUENCE [LARGE SCALE GENOMIC DNA]</scope>
    <source>
        <strain evidence="3 4">G1-22</strain>
    </source>
</reference>
<dbReference type="GO" id="GO:0016787">
    <property type="term" value="F:hydrolase activity"/>
    <property type="evidence" value="ECO:0007669"/>
    <property type="project" value="UniProtKB-KW"/>
</dbReference>
<dbReference type="InterPro" id="IPR017853">
    <property type="entry name" value="GH"/>
</dbReference>
<proteinExistence type="predicted"/>
<dbReference type="Proteomes" id="UP001528411">
    <property type="component" value="Unassembled WGS sequence"/>
</dbReference>
<feature type="domain" description="Glycosyl hydrolase family 13 catalytic" evidence="2">
    <location>
        <begin position="58"/>
        <end position="312"/>
    </location>
</feature>
<evidence type="ECO:0000313" key="3">
    <source>
        <dbReference type="EMBL" id="MDC2887791.1"/>
    </source>
</evidence>
<dbReference type="InterPro" id="IPR006047">
    <property type="entry name" value="GH13_cat_dom"/>
</dbReference>
<evidence type="ECO:0000259" key="2">
    <source>
        <dbReference type="SMART" id="SM00642"/>
    </source>
</evidence>
<dbReference type="Gene3D" id="3.20.20.80">
    <property type="entry name" value="Glycosidases"/>
    <property type="match status" value="1"/>
</dbReference>
<comment type="caution">
    <text evidence="3">The sequence shown here is derived from an EMBL/GenBank/DDBJ whole genome shotgun (WGS) entry which is preliminary data.</text>
</comment>
<keyword evidence="1" id="KW-0326">Glycosidase</keyword>
<keyword evidence="3" id="KW-0378">Hydrolase</keyword>
<dbReference type="SUPFAM" id="SSF51445">
    <property type="entry name" value="(Trans)glycosidases"/>
    <property type="match status" value="1"/>
</dbReference>
<keyword evidence="4" id="KW-1185">Reference proteome</keyword>
<gene>
    <name evidence="3" type="ORF">PN838_01705</name>
</gene>
<dbReference type="RefSeq" id="WP_272179579.1">
    <property type="nucleotide sequence ID" value="NZ_JAQOMS010000002.1"/>
</dbReference>
<accession>A0ABT5F8C3</accession>
<protein>
    <submittedName>
        <fullName evidence="3">Alpha-amylase family glycosyl hydrolase</fullName>
    </submittedName>
</protein>
<dbReference type="Pfam" id="PF00128">
    <property type="entry name" value="Alpha-amylase"/>
    <property type="match status" value="1"/>
</dbReference>
<organism evidence="3 4">
    <name type="scientific">Psychrosphaera algicola</name>
    <dbReference type="NCBI Taxonomy" id="3023714"/>
    <lineage>
        <taxon>Bacteria</taxon>
        <taxon>Pseudomonadati</taxon>
        <taxon>Pseudomonadota</taxon>
        <taxon>Gammaproteobacteria</taxon>
        <taxon>Alteromonadales</taxon>
        <taxon>Pseudoalteromonadaceae</taxon>
        <taxon>Psychrosphaera</taxon>
    </lineage>
</organism>
<sequence>MLIDPYSKGINRPVIWNKSLYEENSPFFIPKSTLKSPDFDWQGVTKPKTPREETILYETHVKGFTQLNELVPEENRGTYLGLCDPNVIKHIKSLGVTSVQLMPVFSYMSEPRLEDLELTNYWGYNPINFFAPDPRYAKHNAVVEFKTLVRTFHENGLEVILDVVYNHTAEAGKDGAVLSFRGLAEFDFYLMTYDDYCLDYANYTGCGNTVNCDSDFSLRMIMDSLRYWLTEMQVDGFRFDLAATMGRNGERFNRKSALFKAIAQDPIVGQCKLIAEPWDIGPEGYQLGNFPLIGMNVTINIATVFASFGTVRKA</sequence>
<name>A0ABT5F8C3_9GAMM</name>
<evidence type="ECO:0000313" key="4">
    <source>
        <dbReference type="Proteomes" id="UP001528411"/>
    </source>
</evidence>
<evidence type="ECO:0000256" key="1">
    <source>
        <dbReference type="ARBA" id="ARBA00023295"/>
    </source>
</evidence>
<dbReference type="EMBL" id="JAQOMS010000002">
    <property type="protein sequence ID" value="MDC2887791.1"/>
    <property type="molecule type" value="Genomic_DNA"/>
</dbReference>
<dbReference type="PANTHER" id="PTHR43002">
    <property type="entry name" value="GLYCOGEN DEBRANCHING ENZYME"/>
    <property type="match status" value="1"/>
</dbReference>